<name>A0A6J5SSR5_9CAUD</name>
<sequence length="65" mass="7507">MESRAKGKFSRIVRVSLSGRLLKRFDEEVIYLEESESYCGRFLIQAALKIKDDAKPTTGKNFYSE</sequence>
<proteinExistence type="predicted"/>
<evidence type="ECO:0000313" key="1">
    <source>
        <dbReference type="EMBL" id="CAB4218315.1"/>
    </source>
</evidence>
<protein>
    <submittedName>
        <fullName evidence="1">Uncharacterized protein</fullName>
    </submittedName>
</protein>
<organism evidence="1">
    <name type="scientific">uncultured Caudovirales phage</name>
    <dbReference type="NCBI Taxonomy" id="2100421"/>
    <lineage>
        <taxon>Viruses</taxon>
        <taxon>Duplodnaviria</taxon>
        <taxon>Heunggongvirae</taxon>
        <taxon>Uroviricota</taxon>
        <taxon>Caudoviricetes</taxon>
        <taxon>Peduoviridae</taxon>
        <taxon>Maltschvirus</taxon>
        <taxon>Maltschvirus maltsch</taxon>
    </lineage>
</organism>
<accession>A0A6J5SSR5</accession>
<gene>
    <name evidence="1" type="ORF">UFOVP1605_19</name>
</gene>
<reference evidence="1" key="1">
    <citation type="submission" date="2020-05" db="EMBL/GenBank/DDBJ databases">
        <authorList>
            <person name="Chiriac C."/>
            <person name="Salcher M."/>
            <person name="Ghai R."/>
            <person name="Kavagutti S V."/>
        </authorList>
    </citation>
    <scope>NUCLEOTIDE SEQUENCE</scope>
</reference>
<dbReference type="EMBL" id="LR797468">
    <property type="protein sequence ID" value="CAB4218315.1"/>
    <property type="molecule type" value="Genomic_DNA"/>
</dbReference>